<comment type="caution">
    <text evidence="2">The sequence shown here is derived from an EMBL/GenBank/DDBJ whole genome shotgun (WGS) entry which is preliminary data.</text>
</comment>
<protein>
    <submittedName>
        <fullName evidence="2">mRNA interferase YafQ</fullName>
    </submittedName>
</protein>
<dbReference type="Proteomes" id="UP000295496">
    <property type="component" value="Unassembled WGS sequence"/>
</dbReference>
<dbReference type="InterPro" id="IPR004386">
    <property type="entry name" value="Toxin_YafQ-like"/>
</dbReference>
<dbReference type="GO" id="GO:0006402">
    <property type="term" value="P:mRNA catabolic process"/>
    <property type="evidence" value="ECO:0007669"/>
    <property type="project" value="TreeGrafter"/>
</dbReference>
<gene>
    <name evidence="2" type="ORF">EV692_1235</name>
</gene>
<dbReference type="Gene3D" id="3.30.2310.20">
    <property type="entry name" value="RelE-like"/>
    <property type="match status" value="1"/>
</dbReference>
<dbReference type="RefSeq" id="WP_391540658.1">
    <property type="nucleotide sequence ID" value="NZ_CP170642.1"/>
</dbReference>
<dbReference type="NCBIfam" id="TIGR02385">
    <property type="entry name" value="RelE_StbE"/>
    <property type="match status" value="1"/>
</dbReference>
<keyword evidence="1" id="KW-1277">Toxin-antitoxin system</keyword>
<dbReference type="Pfam" id="PF15738">
    <property type="entry name" value="YafQ_toxin"/>
    <property type="match status" value="1"/>
</dbReference>
<dbReference type="InterPro" id="IPR007712">
    <property type="entry name" value="RelE/ParE_toxin"/>
</dbReference>
<dbReference type="PANTHER" id="PTHR40588:SF1">
    <property type="entry name" value="MRNA INTERFERASE TOXIN YAFQ"/>
    <property type="match status" value="1"/>
</dbReference>
<dbReference type="PIRSF" id="PIRSF006156">
    <property type="entry name" value="YafQ"/>
    <property type="match status" value="1"/>
</dbReference>
<sequence length="74" mass="8797">MNPIPLIPTTQFKRDAKRLWAELLSAEWTVVAYHLIYDKELPEKYQDHALKGEWNGFRECHIKPDLLLIYDKGE</sequence>
<dbReference type="GO" id="GO:0004521">
    <property type="term" value="F:RNA endonuclease activity"/>
    <property type="evidence" value="ECO:0007669"/>
    <property type="project" value="TreeGrafter"/>
</dbReference>
<organism evidence="2 3">
    <name type="scientific">Lonepinella koalarum</name>
    <dbReference type="NCBI Taxonomy" id="53417"/>
    <lineage>
        <taxon>Bacteria</taxon>
        <taxon>Pseudomonadati</taxon>
        <taxon>Pseudomonadota</taxon>
        <taxon>Gammaproteobacteria</taxon>
        <taxon>Pasteurellales</taxon>
        <taxon>Pasteurellaceae</taxon>
        <taxon>Lonepinella</taxon>
    </lineage>
</organism>
<proteinExistence type="predicted"/>
<evidence type="ECO:0000256" key="1">
    <source>
        <dbReference type="ARBA" id="ARBA00022649"/>
    </source>
</evidence>
<dbReference type="SUPFAM" id="SSF143011">
    <property type="entry name" value="RelE-like"/>
    <property type="match status" value="1"/>
</dbReference>
<evidence type="ECO:0000313" key="2">
    <source>
        <dbReference type="EMBL" id="TCK70013.1"/>
    </source>
</evidence>
<dbReference type="AlphaFoldDB" id="A0A4R1KZN5"/>
<evidence type="ECO:0000313" key="3">
    <source>
        <dbReference type="Proteomes" id="UP000295496"/>
    </source>
</evidence>
<dbReference type="GO" id="GO:0006415">
    <property type="term" value="P:translational termination"/>
    <property type="evidence" value="ECO:0007669"/>
    <property type="project" value="TreeGrafter"/>
</dbReference>
<accession>A0A4R1KZN5</accession>
<reference evidence="2 3" key="1">
    <citation type="submission" date="2019-03" db="EMBL/GenBank/DDBJ databases">
        <title>Genomic Encyclopedia of Type Strains, Phase IV (KMG-IV): sequencing the most valuable type-strain genomes for metagenomic binning, comparative biology and taxonomic classification.</title>
        <authorList>
            <person name="Goeker M."/>
        </authorList>
    </citation>
    <scope>NUCLEOTIDE SEQUENCE [LARGE SCALE GENOMIC DNA]</scope>
    <source>
        <strain evidence="2 3">DSM 10053</strain>
    </source>
</reference>
<dbReference type="PANTHER" id="PTHR40588">
    <property type="entry name" value="MRNA INTERFERASE TOXIN YAFQ"/>
    <property type="match status" value="1"/>
</dbReference>
<dbReference type="InterPro" id="IPR035093">
    <property type="entry name" value="RelE/ParE_toxin_dom_sf"/>
</dbReference>
<dbReference type="EMBL" id="SMGJ01000003">
    <property type="protein sequence ID" value="TCK70013.1"/>
    <property type="molecule type" value="Genomic_DNA"/>
</dbReference>
<name>A0A4R1KZN5_9PAST</name>
<keyword evidence="3" id="KW-1185">Reference proteome</keyword>